<keyword evidence="9" id="KW-1185">Reference proteome</keyword>
<dbReference type="GO" id="GO:0016787">
    <property type="term" value="F:hydrolase activity"/>
    <property type="evidence" value="ECO:0007669"/>
    <property type="project" value="UniProtKB-KW"/>
</dbReference>
<comment type="cofactor">
    <cofactor evidence="1">
        <name>Mg(2+)</name>
        <dbReference type="ChEBI" id="CHEBI:18420"/>
    </cofactor>
</comment>
<dbReference type="RefSeq" id="WP_072357518.1">
    <property type="nucleotide sequence ID" value="NZ_CP139972.1"/>
</dbReference>
<evidence type="ECO:0000256" key="5">
    <source>
        <dbReference type="ARBA" id="ARBA00023277"/>
    </source>
</evidence>
<dbReference type="OrthoDB" id="9797743at2"/>
<evidence type="ECO:0000256" key="3">
    <source>
        <dbReference type="ARBA" id="ARBA00022723"/>
    </source>
</evidence>
<gene>
    <name evidence="6" type="ORF">SAMN05661012_00932</name>
    <name evidence="7" type="ORF">SR876_07530</name>
</gene>
<dbReference type="InterPro" id="IPR023214">
    <property type="entry name" value="HAD_sf"/>
</dbReference>
<dbReference type="Proteomes" id="UP001326715">
    <property type="component" value="Chromosome"/>
</dbReference>
<dbReference type="AlphaFoldDB" id="A0A1K1MYU8"/>
<dbReference type="PANTHER" id="PTHR46193">
    <property type="entry name" value="6-PHOSPHOGLUCONATE PHOSPHATASE"/>
    <property type="match status" value="1"/>
</dbReference>
<dbReference type="SFLD" id="SFLDG01129">
    <property type="entry name" value="C1.5:_HAD__Beta-PGM__Phosphata"/>
    <property type="match status" value="1"/>
</dbReference>
<accession>A0A1K1MYU8</accession>
<dbReference type="SUPFAM" id="SSF56784">
    <property type="entry name" value="HAD-like"/>
    <property type="match status" value="1"/>
</dbReference>
<proteinExistence type="inferred from homology"/>
<dbReference type="NCBIfam" id="TIGR01549">
    <property type="entry name" value="HAD-SF-IA-v1"/>
    <property type="match status" value="1"/>
</dbReference>
<comment type="similarity">
    <text evidence="2">Belongs to the HAD-like hydrolase superfamily. CbbY/CbbZ/Gph/YieH family.</text>
</comment>
<dbReference type="PANTHER" id="PTHR46193:SF18">
    <property type="entry name" value="HEXITOL PHOSPHATASE B"/>
    <property type="match status" value="1"/>
</dbReference>
<dbReference type="InterPro" id="IPR036412">
    <property type="entry name" value="HAD-like_sf"/>
</dbReference>
<keyword evidence="3" id="KW-0479">Metal-binding</keyword>
<dbReference type="Gene3D" id="3.40.50.1000">
    <property type="entry name" value="HAD superfamily/HAD-like"/>
    <property type="match status" value="1"/>
</dbReference>
<dbReference type="Pfam" id="PF00702">
    <property type="entry name" value="Hydrolase"/>
    <property type="match status" value="1"/>
</dbReference>
<dbReference type="SFLD" id="SFLDS00003">
    <property type="entry name" value="Haloacid_Dehalogenase"/>
    <property type="match status" value="1"/>
</dbReference>
<reference evidence="6 8" key="1">
    <citation type="submission" date="2016-11" db="EMBL/GenBank/DDBJ databases">
        <authorList>
            <person name="Jaros S."/>
            <person name="Januszkiewicz K."/>
            <person name="Wedrychowicz H."/>
        </authorList>
    </citation>
    <scope>NUCLEOTIDE SEQUENCE [LARGE SCALE GENOMIC DNA]</scope>
    <source>
        <strain evidence="6 8">DSM 784</strain>
    </source>
</reference>
<name>A0A1K1MYU8_9BACT</name>
<evidence type="ECO:0000313" key="9">
    <source>
        <dbReference type="Proteomes" id="UP001326715"/>
    </source>
</evidence>
<evidence type="ECO:0000256" key="1">
    <source>
        <dbReference type="ARBA" id="ARBA00001946"/>
    </source>
</evidence>
<dbReference type="GO" id="GO:0046872">
    <property type="term" value="F:metal ion binding"/>
    <property type="evidence" value="ECO:0007669"/>
    <property type="project" value="UniProtKB-KW"/>
</dbReference>
<dbReference type="Gene3D" id="1.10.150.240">
    <property type="entry name" value="Putative phosphatase, domain 2"/>
    <property type="match status" value="1"/>
</dbReference>
<keyword evidence="7" id="KW-0378">Hydrolase</keyword>
<organism evidence="6 8">
    <name type="scientific">Chitinophaga sancti</name>
    <dbReference type="NCBI Taxonomy" id="1004"/>
    <lineage>
        <taxon>Bacteria</taxon>
        <taxon>Pseudomonadati</taxon>
        <taxon>Bacteroidota</taxon>
        <taxon>Chitinophagia</taxon>
        <taxon>Chitinophagales</taxon>
        <taxon>Chitinophagaceae</taxon>
        <taxon>Chitinophaga</taxon>
    </lineage>
</organism>
<dbReference type="NCBIfam" id="TIGR01509">
    <property type="entry name" value="HAD-SF-IA-v3"/>
    <property type="match status" value="1"/>
</dbReference>
<reference evidence="7 9" key="2">
    <citation type="submission" date="2023-11" db="EMBL/GenBank/DDBJ databases">
        <title>MicrobeMod: A computational toolkit for identifying prokaryotic methylation and restriction-modification with nanopore sequencing.</title>
        <authorList>
            <person name="Crits-Christoph A."/>
            <person name="Kang S.C."/>
            <person name="Lee H."/>
            <person name="Ostrov N."/>
        </authorList>
    </citation>
    <scope>NUCLEOTIDE SEQUENCE [LARGE SCALE GENOMIC DNA]</scope>
    <source>
        <strain evidence="7 9">ATCC 23090</strain>
    </source>
</reference>
<keyword evidence="5" id="KW-0119">Carbohydrate metabolism</keyword>
<dbReference type="SFLD" id="SFLDG01135">
    <property type="entry name" value="C1.5.6:_HAD__Beta-PGM__Phospha"/>
    <property type="match status" value="1"/>
</dbReference>
<dbReference type="STRING" id="1004.SAMN05661012_00932"/>
<dbReference type="EMBL" id="CP140154">
    <property type="protein sequence ID" value="WQG91346.1"/>
    <property type="molecule type" value="Genomic_DNA"/>
</dbReference>
<protein>
    <submittedName>
        <fullName evidence="7">HAD-IA family hydrolase</fullName>
    </submittedName>
    <submittedName>
        <fullName evidence="6">Sugar-phosphatase</fullName>
    </submittedName>
</protein>
<keyword evidence="4" id="KW-0460">Magnesium</keyword>
<evidence type="ECO:0000256" key="2">
    <source>
        <dbReference type="ARBA" id="ARBA00006171"/>
    </source>
</evidence>
<evidence type="ECO:0000256" key="4">
    <source>
        <dbReference type="ARBA" id="ARBA00022842"/>
    </source>
</evidence>
<dbReference type="InterPro" id="IPR051600">
    <property type="entry name" value="Beta-PGM-like"/>
</dbReference>
<evidence type="ECO:0000313" key="6">
    <source>
        <dbReference type="EMBL" id="SFW27190.1"/>
    </source>
</evidence>
<dbReference type="Proteomes" id="UP000183788">
    <property type="component" value="Unassembled WGS sequence"/>
</dbReference>
<evidence type="ECO:0000313" key="8">
    <source>
        <dbReference type="Proteomes" id="UP000183788"/>
    </source>
</evidence>
<dbReference type="EMBL" id="FPIZ01000002">
    <property type="protein sequence ID" value="SFW27190.1"/>
    <property type="molecule type" value="Genomic_DNA"/>
</dbReference>
<dbReference type="InterPro" id="IPR006439">
    <property type="entry name" value="HAD-SF_hydro_IA"/>
</dbReference>
<dbReference type="InterPro" id="IPR023198">
    <property type="entry name" value="PGP-like_dom2"/>
</dbReference>
<evidence type="ECO:0000313" key="7">
    <source>
        <dbReference type="EMBL" id="WQG91346.1"/>
    </source>
</evidence>
<sequence length="210" mass="23502">MMFENKKAVIFDMDGVVIDSERFWSIAEREIFTSLGVKITAENCRLTQKMTVTEASNFWFGICPWNKVSIQEAEQMVVNRVIELIKSCDCEIAHVREFIKHLKSRGCKIGLATNSPAYFIPICLERAGIADLFDAVASAEDEKNGKPHPDVYLTAARKLDVKPGECVVIEDSYHGILAGKKAGMTVIGFTNGNPEISFDIADYMLHSYVR</sequence>